<dbReference type="WBParaSite" id="scaffold3895_cov206.g7288">
    <property type="protein sequence ID" value="scaffold3895_cov206.g7288"/>
    <property type="gene ID" value="scaffold3895_cov206.g7288"/>
</dbReference>
<evidence type="ECO:0000313" key="2">
    <source>
        <dbReference type="Proteomes" id="UP000887561"/>
    </source>
</evidence>
<protein>
    <submittedName>
        <fullName evidence="3">Uncharacterized protein</fullName>
    </submittedName>
</protein>
<reference evidence="3" key="1">
    <citation type="submission" date="2022-11" db="UniProtKB">
        <authorList>
            <consortium name="WormBaseParasite"/>
        </authorList>
    </citation>
    <scope>IDENTIFICATION</scope>
</reference>
<evidence type="ECO:0000256" key="1">
    <source>
        <dbReference type="SAM" id="MobiDB-lite"/>
    </source>
</evidence>
<feature type="compositionally biased region" description="Polar residues" evidence="1">
    <location>
        <begin position="291"/>
        <end position="307"/>
    </location>
</feature>
<dbReference type="Proteomes" id="UP000887561">
    <property type="component" value="Unplaced"/>
</dbReference>
<accession>A0A915MJT3</accession>
<sequence length="325" mass="37502">MATLELNELELFGHMMGFMRKYLDFDMENNLREEEKNYNFSRIDWDLPKKFNSLKINSLVNKNKKDLDISDDEEVIKEVVSETKIKGKPVEEDEDGILDIGLETHQASSSGTAYRTHSRSNSKNKGKGIAISPQYLIDTLYHLRLKMNEFTMKTKTNLWASQSPESFATDDQNYLIKIIDAIVPEVNSCKDDILKHESIRYYELLSKTMIEINNNLNNGINSNTPFDRLNESDLDKEYLEKLLDRSVMNSKKRGKGKVLANKCKKNLLKFWNARKINNKRGRKSYKQIMSMNLNAPPNTPESGSPVTNENNDSSDSDENIRLITR</sequence>
<proteinExistence type="predicted"/>
<feature type="region of interest" description="Disordered" evidence="1">
    <location>
        <begin position="291"/>
        <end position="325"/>
    </location>
</feature>
<evidence type="ECO:0000313" key="3">
    <source>
        <dbReference type="WBParaSite" id="scaffold3895_cov206.g7288"/>
    </source>
</evidence>
<keyword evidence="2" id="KW-1185">Reference proteome</keyword>
<dbReference type="AlphaFoldDB" id="A0A915MJT3"/>
<organism evidence="2 3">
    <name type="scientific">Meloidogyne javanica</name>
    <name type="common">Root-knot nematode worm</name>
    <dbReference type="NCBI Taxonomy" id="6303"/>
    <lineage>
        <taxon>Eukaryota</taxon>
        <taxon>Metazoa</taxon>
        <taxon>Ecdysozoa</taxon>
        <taxon>Nematoda</taxon>
        <taxon>Chromadorea</taxon>
        <taxon>Rhabditida</taxon>
        <taxon>Tylenchina</taxon>
        <taxon>Tylenchomorpha</taxon>
        <taxon>Tylenchoidea</taxon>
        <taxon>Meloidogynidae</taxon>
        <taxon>Meloidogyninae</taxon>
        <taxon>Meloidogyne</taxon>
        <taxon>Meloidogyne incognita group</taxon>
    </lineage>
</organism>
<name>A0A915MJT3_MELJA</name>